<comment type="similarity">
    <text evidence="2">Belongs to the LysE/ArgO transporter (TC 2.A.75) family.</text>
</comment>
<feature type="transmembrane region" description="Helical" evidence="9">
    <location>
        <begin position="124"/>
        <end position="142"/>
    </location>
</feature>
<feature type="transmembrane region" description="Helical" evidence="9">
    <location>
        <begin position="6"/>
        <end position="26"/>
    </location>
</feature>
<keyword evidence="4" id="KW-1003">Cell membrane</keyword>
<evidence type="ECO:0000256" key="4">
    <source>
        <dbReference type="ARBA" id="ARBA00022475"/>
    </source>
</evidence>
<evidence type="ECO:0000256" key="6">
    <source>
        <dbReference type="ARBA" id="ARBA00022970"/>
    </source>
</evidence>
<dbReference type="Pfam" id="PF01810">
    <property type="entry name" value="LysE"/>
    <property type="match status" value="1"/>
</dbReference>
<evidence type="ECO:0000256" key="1">
    <source>
        <dbReference type="ARBA" id="ARBA00004651"/>
    </source>
</evidence>
<dbReference type="Proteomes" id="UP001366085">
    <property type="component" value="Unassembled WGS sequence"/>
</dbReference>
<comment type="subcellular location">
    <subcellularLocation>
        <location evidence="1">Cell membrane</location>
        <topology evidence="1">Multi-pass membrane protein</topology>
    </subcellularLocation>
</comment>
<evidence type="ECO:0000256" key="9">
    <source>
        <dbReference type="SAM" id="Phobius"/>
    </source>
</evidence>
<accession>A0ABU8LFI0</accession>
<feature type="transmembrane region" description="Helical" evidence="9">
    <location>
        <begin position="162"/>
        <end position="186"/>
    </location>
</feature>
<proteinExistence type="inferred from homology"/>
<keyword evidence="8 9" id="KW-0472">Membrane</keyword>
<keyword evidence="11" id="KW-1185">Reference proteome</keyword>
<dbReference type="InterPro" id="IPR001123">
    <property type="entry name" value="LeuE-type"/>
</dbReference>
<evidence type="ECO:0000313" key="11">
    <source>
        <dbReference type="Proteomes" id="UP001366085"/>
    </source>
</evidence>
<keyword evidence="3" id="KW-0813">Transport</keyword>
<feature type="transmembrane region" description="Helical" evidence="9">
    <location>
        <begin position="35"/>
        <end position="60"/>
    </location>
</feature>
<dbReference type="InterPro" id="IPR004777">
    <property type="entry name" value="Lys/arg_exporter"/>
</dbReference>
<feature type="transmembrane region" description="Helical" evidence="9">
    <location>
        <begin position="198"/>
        <end position="219"/>
    </location>
</feature>
<dbReference type="PANTHER" id="PTHR30086">
    <property type="entry name" value="ARGININE EXPORTER PROTEIN ARGO"/>
    <property type="match status" value="1"/>
</dbReference>
<feature type="transmembrane region" description="Helical" evidence="9">
    <location>
        <begin position="66"/>
        <end position="85"/>
    </location>
</feature>
<dbReference type="EMBL" id="JBBDGN010000001">
    <property type="protein sequence ID" value="MEJ1090104.1"/>
    <property type="molecule type" value="Genomic_DNA"/>
</dbReference>
<evidence type="ECO:0000313" key="10">
    <source>
        <dbReference type="EMBL" id="MEJ1090104.1"/>
    </source>
</evidence>
<gene>
    <name evidence="10" type="primary">lysE</name>
    <name evidence="10" type="ORF">WDU93_00235</name>
</gene>
<evidence type="ECO:0000256" key="3">
    <source>
        <dbReference type="ARBA" id="ARBA00022448"/>
    </source>
</evidence>
<keyword evidence="5 9" id="KW-0812">Transmembrane</keyword>
<keyword evidence="6" id="KW-0029">Amino-acid transport</keyword>
<comment type="caution">
    <text evidence="10">The sequence shown here is derived from an EMBL/GenBank/DDBJ whole genome shotgun (WGS) entry which is preliminary data.</text>
</comment>
<keyword evidence="7 9" id="KW-1133">Transmembrane helix</keyword>
<evidence type="ECO:0000256" key="2">
    <source>
        <dbReference type="ARBA" id="ARBA00009043"/>
    </source>
</evidence>
<sequence>MLSLLAGLGLGLSLIIAIGAQNVFVLRQGIRREHVLAVVIICALSDAVLIIAGVAGLGYIINAAPWLVVVARWAGAIFLTVYGLMAARRAWRGGDEALEVEAEESAAFAGGGTATVTRTATRTALAPVILTTLALTWLNPHVYLDTVLMLGSIAATHGDQRWLFAAGAVAASILWFTGLGFGARYLGRWLRTPRAWRVLDAIIAVVMIALAISLVLPVLGG</sequence>
<dbReference type="PANTHER" id="PTHR30086:SF20">
    <property type="entry name" value="ARGININE EXPORTER PROTEIN ARGO-RELATED"/>
    <property type="match status" value="1"/>
</dbReference>
<dbReference type="NCBIfam" id="TIGR00948">
    <property type="entry name" value="2a75"/>
    <property type="match status" value="1"/>
</dbReference>
<evidence type="ECO:0000256" key="5">
    <source>
        <dbReference type="ARBA" id="ARBA00022692"/>
    </source>
</evidence>
<evidence type="ECO:0000256" key="8">
    <source>
        <dbReference type="ARBA" id="ARBA00023136"/>
    </source>
</evidence>
<dbReference type="RefSeq" id="WP_337316140.1">
    <property type="nucleotide sequence ID" value="NZ_JBBDGN010000001.1"/>
</dbReference>
<reference evidence="10 11" key="1">
    <citation type="submission" date="2024-02" db="EMBL/GenBank/DDBJ databases">
        <authorList>
            <person name="Saticioglu I.B."/>
        </authorList>
    </citation>
    <scope>NUCLEOTIDE SEQUENCE [LARGE SCALE GENOMIC DNA]</scope>
    <source>
        <strain evidence="10 11">Mu-43</strain>
    </source>
</reference>
<name>A0ABU8LFI0_9MICO</name>
<evidence type="ECO:0000256" key="7">
    <source>
        <dbReference type="ARBA" id="ARBA00022989"/>
    </source>
</evidence>
<protein>
    <submittedName>
        <fullName evidence="10">L-lysine exporter</fullName>
    </submittedName>
</protein>
<organism evidence="10 11">
    <name type="scientific">Microbacterium istanbulense</name>
    <dbReference type="NCBI Taxonomy" id="3122049"/>
    <lineage>
        <taxon>Bacteria</taxon>
        <taxon>Bacillati</taxon>
        <taxon>Actinomycetota</taxon>
        <taxon>Actinomycetes</taxon>
        <taxon>Micrococcales</taxon>
        <taxon>Microbacteriaceae</taxon>
        <taxon>Microbacterium</taxon>
    </lineage>
</organism>